<keyword evidence="1" id="KW-1133">Transmembrane helix</keyword>
<dbReference type="EMBL" id="JABFTP020000144">
    <property type="protein sequence ID" value="KAL3281168.1"/>
    <property type="molecule type" value="Genomic_DNA"/>
</dbReference>
<dbReference type="AlphaFoldDB" id="A0ABD2NRH4"/>
<name>A0ABD2NRH4_9CUCU</name>
<keyword evidence="1" id="KW-0812">Transmembrane</keyword>
<keyword evidence="3" id="KW-1185">Reference proteome</keyword>
<proteinExistence type="predicted"/>
<reference evidence="2 3" key="1">
    <citation type="journal article" date="2021" name="BMC Biol.">
        <title>Horizontally acquired antibacterial genes associated with adaptive radiation of ladybird beetles.</title>
        <authorList>
            <person name="Li H.S."/>
            <person name="Tang X.F."/>
            <person name="Huang Y.H."/>
            <person name="Xu Z.Y."/>
            <person name="Chen M.L."/>
            <person name="Du X.Y."/>
            <person name="Qiu B.Y."/>
            <person name="Chen P.T."/>
            <person name="Zhang W."/>
            <person name="Slipinski A."/>
            <person name="Escalona H.E."/>
            <person name="Waterhouse R.M."/>
            <person name="Zwick A."/>
            <person name="Pang H."/>
        </authorList>
    </citation>
    <scope>NUCLEOTIDE SEQUENCE [LARGE SCALE GENOMIC DNA]</scope>
    <source>
        <strain evidence="2">SYSU2018</strain>
    </source>
</reference>
<feature type="transmembrane region" description="Helical" evidence="1">
    <location>
        <begin position="25"/>
        <end position="49"/>
    </location>
</feature>
<feature type="transmembrane region" description="Helical" evidence="1">
    <location>
        <begin position="98"/>
        <end position="117"/>
    </location>
</feature>
<organism evidence="2 3">
    <name type="scientific">Cryptolaemus montrouzieri</name>
    <dbReference type="NCBI Taxonomy" id="559131"/>
    <lineage>
        <taxon>Eukaryota</taxon>
        <taxon>Metazoa</taxon>
        <taxon>Ecdysozoa</taxon>
        <taxon>Arthropoda</taxon>
        <taxon>Hexapoda</taxon>
        <taxon>Insecta</taxon>
        <taxon>Pterygota</taxon>
        <taxon>Neoptera</taxon>
        <taxon>Endopterygota</taxon>
        <taxon>Coleoptera</taxon>
        <taxon>Polyphaga</taxon>
        <taxon>Cucujiformia</taxon>
        <taxon>Coccinelloidea</taxon>
        <taxon>Coccinellidae</taxon>
        <taxon>Scymninae</taxon>
        <taxon>Scymnini</taxon>
        <taxon>Cryptolaemus</taxon>
    </lineage>
</organism>
<gene>
    <name evidence="2" type="ORF">HHI36_004386</name>
</gene>
<sequence length="118" mass="13593">MSVSHKSTKPNKILGFPLSAKQDVLINYLVPSIGGCALYIFLFATDIALTHRYFKDDESVWAWTTYGIMYLPAFGSCLIIMYSAELRPELKLCGKKNLIWYLCKLTLHLLFPVWALWR</sequence>
<comment type="caution">
    <text evidence="2">The sequence shown here is derived from an EMBL/GenBank/DDBJ whole genome shotgun (WGS) entry which is preliminary data.</text>
</comment>
<dbReference type="Proteomes" id="UP001516400">
    <property type="component" value="Unassembled WGS sequence"/>
</dbReference>
<evidence type="ECO:0000313" key="2">
    <source>
        <dbReference type="EMBL" id="KAL3281168.1"/>
    </source>
</evidence>
<feature type="transmembrane region" description="Helical" evidence="1">
    <location>
        <begin position="61"/>
        <end position="83"/>
    </location>
</feature>
<protein>
    <submittedName>
        <fullName evidence="2">Uncharacterized protein</fullName>
    </submittedName>
</protein>
<evidence type="ECO:0000256" key="1">
    <source>
        <dbReference type="SAM" id="Phobius"/>
    </source>
</evidence>
<evidence type="ECO:0000313" key="3">
    <source>
        <dbReference type="Proteomes" id="UP001516400"/>
    </source>
</evidence>
<accession>A0ABD2NRH4</accession>
<keyword evidence="1" id="KW-0472">Membrane</keyword>